<comment type="caution">
    <text evidence="2">The sequence shown here is derived from an EMBL/GenBank/DDBJ whole genome shotgun (WGS) entry which is preliminary data.</text>
</comment>
<dbReference type="InterPro" id="IPR046095">
    <property type="entry name" value="DUF6113"/>
</dbReference>
<keyword evidence="1" id="KW-0472">Membrane</keyword>
<reference evidence="2 3" key="1">
    <citation type="submission" date="2020-07" db="EMBL/GenBank/DDBJ databases">
        <title>Genomic Encyclopedia of Type Strains, Phase IV (KMG-IV): sequencing the most valuable type-strain genomes for metagenomic binning, comparative biology and taxonomic classification.</title>
        <authorList>
            <person name="Goeker M."/>
        </authorList>
    </citation>
    <scope>NUCLEOTIDE SEQUENCE [LARGE SCALE GENOMIC DNA]</scope>
    <source>
        <strain evidence="2 3">DSM 45533</strain>
    </source>
</reference>
<gene>
    <name evidence="2" type="ORF">HNR30_007160</name>
</gene>
<dbReference type="RefSeq" id="WP_181614472.1">
    <property type="nucleotide sequence ID" value="NZ_BAABAM010000011.1"/>
</dbReference>
<dbReference type="Pfam" id="PF19608">
    <property type="entry name" value="DUF6113"/>
    <property type="match status" value="1"/>
</dbReference>
<name>A0A7W0CR29_9ACTN</name>
<feature type="transmembrane region" description="Helical" evidence="1">
    <location>
        <begin position="66"/>
        <end position="85"/>
    </location>
</feature>
<dbReference type="EMBL" id="JACDUR010000007">
    <property type="protein sequence ID" value="MBA2895774.1"/>
    <property type="molecule type" value="Genomic_DNA"/>
</dbReference>
<keyword evidence="3" id="KW-1185">Reference proteome</keyword>
<dbReference type="AlphaFoldDB" id="A0A7W0CR29"/>
<accession>A0A7W0CR29</accession>
<keyword evidence="1" id="KW-1133">Transmembrane helix</keyword>
<protein>
    <submittedName>
        <fullName evidence="2">Uncharacterized protein</fullName>
    </submittedName>
</protein>
<proteinExistence type="predicted"/>
<organism evidence="2 3">
    <name type="scientific">Nonomuraea soli</name>
    <dbReference type="NCBI Taxonomy" id="1032476"/>
    <lineage>
        <taxon>Bacteria</taxon>
        <taxon>Bacillati</taxon>
        <taxon>Actinomycetota</taxon>
        <taxon>Actinomycetes</taxon>
        <taxon>Streptosporangiales</taxon>
        <taxon>Streptosporangiaceae</taxon>
        <taxon>Nonomuraea</taxon>
    </lineage>
</organism>
<evidence type="ECO:0000313" key="2">
    <source>
        <dbReference type="EMBL" id="MBA2895774.1"/>
    </source>
</evidence>
<evidence type="ECO:0000256" key="1">
    <source>
        <dbReference type="SAM" id="Phobius"/>
    </source>
</evidence>
<feature type="transmembrane region" description="Helical" evidence="1">
    <location>
        <begin position="91"/>
        <end position="116"/>
    </location>
</feature>
<dbReference type="Proteomes" id="UP000530928">
    <property type="component" value="Unassembled WGS sequence"/>
</dbReference>
<evidence type="ECO:0000313" key="3">
    <source>
        <dbReference type="Proteomes" id="UP000530928"/>
    </source>
</evidence>
<sequence>MESAMAGMAYGMLFVLGAVVGLVGAFNQAWTIQLGPLSEVPVAACLWVIVVFAVTFAAGRMMRGKMGAASVGLGWLIVSMALSLQPSAGDFVFSGTAGLIYLYGGMGAVVVAFLCSPSTGGSWLLRGSGIQ</sequence>
<keyword evidence="1" id="KW-0812">Transmembrane</keyword>
<feature type="transmembrane region" description="Helical" evidence="1">
    <location>
        <begin position="41"/>
        <end position="59"/>
    </location>
</feature>